<dbReference type="RefSeq" id="WP_006054669.1">
    <property type="nucleotide sequence ID" value="NZ_RZHH01000003.1"/>
</dbReference>
<evidence type="ECO:0000259" key="2">
    <source>
        <dbReference type="Pfam" id="PF00745"/>
    </source>
</evidence>
<gene>
    <name evidence="3" type="ORF">ELS19_16365</name>
</gene>
<dbReference type="GeneID" id="9988750"/>
<protein>
    <submittedName>
        <fullName evidence="3">Glutamyl-tRNA reductase</fullName>
    </submittedName>
</protein>
<evidence type="ECO:0000256" key="1">
    <source>
        <dbReference type="SAM" id="MobiDB-lite"/>
    </source>
</evidence>
<dbReference type="InterPro" id="IPR036453">
    <property type="entry name" value="GluRdtase_dimer_dom_sf"/>
</dbReference>
<feature type="compositionally biased region" description="Basic and acidic residues" evidence="1">
    <location>
        <begin position="1"/>
        <end position="10"/>
    </location>
</feature>
<reference evidence="3 4" key="1">
    <citation type="submission" date="2018-12" db="EMBL/GenBank/DDBJ databases">
        <title>Genome analysis provides insights into bioremediation potentialities of Halogeometricum borinquense strain N11.</title>
        <authorList>
            <person name="Najjari A."/>
            <person name="Youssef N."/>
            <person name="Fhoula I."/>
            <person name="Ben Dhia O."/>
            <person name="Mahjoubi M."/>
            <person name="Ouzari H.I."/>
            <person name="Cherif A."/>
        </authorList>
    </citation>
    <scope>NUCLEOTIDE SEQUENCE [LARGE SCALE GENOMIC DNA]</scope>
    <source>
        <strain evidence="3 4">N11</strain>
    </source>
</reference>
<evidence type="ECO:0000313" key="3">
    <source>
        <dbReference type="EMBL" id="RYJ08149.1"/>
    </source>
</evidence>
<dbReference type="InterPro" id="IPR015896">
    <property type="entry name" value="4pyrrol_synth_GluRdtase_dimer"/>
</dbReference>
<dbReference type="GO" id="GO:0050661">
    <property type="term" value="F:NADP binding"/>
    <property type="evidence" value="ECO:0007669"/>
    <property type="project" value="InterPro"/>
</dbReference>
<dbReference type="AlphaFoldDB" id="A0A482T8B9"/>
<accession>A0A482T8B9</accession>
<dbReference type="Pfam" id="PF00745">
    <property type="entry name" value="GlutR_dimer"/>
    <property type="match status" value="1"/>
</dbReference>
<proteinExistence type="predicted"/>
<name>A0A482T8B9_9EURY</name>
<comment type="caution">
    <text evidence="3">The sequence shown here is derived from an EMBL/GenBank/DDBJ whole genome shotgun (WGS) entry which is preliminary data.</text>
</comment>
<dbReference type="GO" id="GO:0008883">
    <property type="term" value="F:glutamyl-tRNA reductase activity"/>
    <property type="evidence" value="ECO:0007669"/>
    <property type="project" value="InterPro"/>
</dbReference>
<feature type="domain" description="Tetrapyrrole biosynthesis glutamyl-tRNA reductase dimerisation" evidence="2">
    <location>
        <begin position="22"/>
        <end position="101"/>
    </location>
</feature>
<dbReference type="SUPFAM" id="SSF69075">
    <property type="entry name" value="Glutamyl tRNA-reductase dimerization domain"/>
    <property type="match status" value="1"/>
</dbReference>
<dbReference type="GO" id="GO:0033014">
    <property type="term" value="P:tetrapyrrole biosynthetic process"/>
    <property type="evidence" value="ECO:0007669"/>
    <property type="project" value="InterPro"/>
</dbReference>
<sequence length="104" mass="11552">MHRPPTERSADAPADSISGTELDIETAQETIRASGESIKRDELERAFATLESEGELTTEQRRIVERMATEIVDEILAAPESMLETDKSADRTAQTVVELFSTDR</sequence>
<dbReference type="Proteomes" id="UP000294028">
    <property type="component" value="Unassembled WGS sequence"/>
</dbReference>
<organism evidence="3 4">
    <name type="scientific">Halogeometricum borinquense</name>
    <dbReference type="NCBI Taxonomy" id="60847"/>
    <lineage>
        <taxon>Archaea</taxon>
        <taxon>Methanobacteriati</taxon>
        <taxon>Methanobacteriota</taxon>
        <taxon>Stenosarchaea group</taxon>
        <taxon>Halobacteria</taxon>
        <taxon>Halobacteriales</taxon>
        <taxon>Haloferacaceae</taxon>
        <taxon>Halogeometricum</taxon>
    </lineage>
</organism>
<evidence type="ECO:0000313" key="4">
    <source>
        <dbReference type="Proteomes" id="UP000294028"/>
    </source>
</evidence>
<dbReference type="EMBL" id="RZHH01000003">
    <property type="protein sequence ID" value="RYJ08149.1"/>
    <property type="molecule type" value="Genomic_DNA"/>
</dbReference>
<feature type="region of interest" description="Disordered" evidence="1">
    <location>
        <begin position="1"/>
        <end position="23"/>
    </location>
</feature>